<dbReference type="PANTHER" id="PTHR34614">
    <property type="match status" value="1"/>
</dbReference>
<feature type="domain" description="Transposase IS4-like" evidence="1">
    <location>
        <begin position="194"/>
        <end position="472"/>
    </location>
</feature>
<dbReference type="SUPFAM" id="SSF53098">
    <property type="entry name" value="Ribonuclease H-like"/>
    <property type="match status" value="1"/>
</dbReference>
<dbReference type="PANTHER" id="PTHR34614:SF2">
    <property type="entry name" value="TRANSPOSASE IS4-LIKE DOMAIN-CONTAINING PROTEIN"/>
    <property type="match status" value="1"/>
</dbReference>
<dbReference type="RefSeq" id="WP_119525676.1">
    <property type="nucleotide sequence ID" value="NZ_NRHC01000111.1"/>
</dbReference>
<proteinExistence type="predicted"/>
<dbReference type="GO" id="GO:0006313">
    <property type="term" value="P:DNA transposition"/>
    <property type="evidence" value="ECO:0007669"/>
    <property type="project" value="InterPro"/>
</dbReference>
<comment type="caution">
    <text evidence="2">The sequence shown here is derived from an EMBL/GenBank/DDBJ whole genome shotgun (WGS) entry which is preliminary data.</text>
</comment>
<reference evidence="2 3" key="1">
    <citation type="submission" date="2017-08" db="EMBL/GenBank/DDBJ databases">
        <title>Reclassification of Bisgaard taxon 37 and 44.</title>
        <authorList>
            <person name="Christensen H."/>
        </authorList>
    </citation>
    <scope>NUCLEOTIDE SEQUENCE [LARGE SCALE GENOMIC DNA]</scope>
    <source>
        <strain evidence="2 3">B96_3</strain>
    </source>
</reference>
<dbReference type="AlphaFoldDB" id="A0A3A1Y185"/>
<dbReference type="Pfam" id="PF01609">
    <property type="entry name" value="DDE_Tnp_1"/>
    <property type="match status" value="1"/>
</dbReference>
<dbReference type="OrthoDB" id="5654337at2"/>
<dbReference type="EMBL" id="NRHC01000111">
    <property type="protein sequence ID" value="RIY31221.1"/>
    <property type="molecule type" value="Genomic_DNA"/>
</dbReference>
<dbReference type="GO" id="GO:0004803">
    <property type="term" value="F:transposase activity"/>
    <property type="evidence" value="ECO:0007669"/>
    <property type="project" value="InterPro"/>
</dbReference>
<dbReference type="Proteomes" id="UP000265691">
    <property type="component" value="Unassembled WGS sequence"/>
</dbReference>
<sequence>MTIRKIDVFDFNDFSTDEKRFHILSRKDDYFSVSCHVNSDGTPRRKRKYVIFGKLVNPEKSKTLFYPNSNFFEYFPEAKDQSKEIPYRNKKTDDKKSTPLSLLICAHTSDKIGRTEDLQKARPNHWKKDLGIALFRLLTDGKLEKSNTFFKHANIPGLKLSASSISQYYKNIDSNQIQHFKELVAKRYGRSQYVSLDSTSLNTEAKNIVYSARGINKDMKDVPQVNNLVMVDHGTGMPFYWMNFWGNMTDVTVLKNLLNQFPDIKQCHFAISMDRGFYSEDNIKYMSSQGIKFTTALPKNNNIFKQALRASKLNGNSSNPCRELPGNAIEDIEFEAYDKDKVKLRFIVLLNHAARGQQIDTLFKRKALFENMLDKYVLDDQSLNKGKKVRLKWFHIKRKGESELTYEFDQKKFDADFELCGFSVFITNDFETPAHEIVKQYRNKDKCEKFHTNVKTYLNYRNLRLHSTDSLEGTSMCVFNGASIRSYMQNARSTYAKENPDVKMNKSLPTLMYEMEHIKVTRLSDDTFYVPELPKDIRIFVEEVLGFDKEFLKNTVPELYKRY</sequence>
<gene>
    <name evidence="2" type="ORF">CKF54_07180</name>
</gene>
<keyword evidence="3" id="KW-1185">Reference proteome</keyword>
<dbReference type="InterPro" id="IPR012337">
    <property type="entry name" value="RNaseH-like_sf"/>
</dbReference>
<name>A0A3A1Y185_9GAMM</name>
<evidence type="ECO:0000259" key="1">
    <source>
        <dbReference type="Pfam" id="PF01609"/>
    </source>
</evidence>
<evidence type="ECO:0000313" key="3">
    <source>
        <dbReference type="Proteomes" id="UP000265691"/>
    </source>
</evidence>
<organism evidence="2 3">
    <name type="scientific">Psittacicella hinzii</name>
    <dbReference type="NCBI Taxonomy" id="2028575"/>
    <lineage>
        <taxon>Bacteria</taxon>
        <taxon>Pseudomonadati</taxon>
        <taxon>Pseudomonadota</taxon>
        <taxon>Gammaproteobacteria</taxon>
        <taxon>Pasteurellales</taxon>
        <taxon>Psittacicellaceae</taxon>
        <taxon>Psittacicella</taxon>
    </lineage>
</organism>
<dbReference type="GO" id="GO:0003677">
    <property type="term" value="F:DNA binding"/>
    <property type="evidence" value="ECO:0007669"/>
    <property type="project" value="InterPro"/>
</dbReference>
<evidence type="ECO:0000313" key="2">
    <source>
        <dbReference type="EMBL" id="RIY31221.1"/>
    </source>
</evidence>
<protein>
    <recommendedName>
        <fullName evidence="1">Transposase IS4-like domain-containing protein</fullName>
    </recommendedName>
</protein>
<accession>A0A3A1Y185</accession>
<dbReference type="InterPro" id="IPR002559">
    <property type="entry name" value="Transposase_11"/>
</dbReference>